<feature type="chain" id="PRO_5046695019" evidence="8">
    <location>
        <begin position="26"/>
        <end position="1181"/>
    </location>
</feature>
<feature type="signal peptide" evidence="8">
    <location>
        <begin position="1"/>
        <end position="25"/>
    </location>
</feature>
<keyword evidence="2 7" id="KW-0813">Transport</keyword>
<evidence type="ECO:0000256" key="8">
    <source>
        <dbReference type="SAM" id="SignalP"/>
    </source>
</evidence>
<dbReference type="InterPro" id="IPR008969">
    <property type="entry name" value="CarboxyPept-like_regulatory"/>
</dbReference>
<dbReference type="InterPro" id="IPR037066">
    <property type="entry name" value="Plug_dom_sf"/>
</dbReference>
<dbReference type="InterPro" id="IPR023997">
    <property type="entry name" value="TonB-dep_OMP_SusC/RagA_CS"/>
</dbReference>
<evidence type="ECO:0000256" key="6">
    <source>
        <dbReference type="ARBA" id="ARBA00023237"/>
    </source>
</evidence>
<dbReference type="InterPro" id="IPR039426">
    <property type="entry name" value="TonB-dep_rcpt-like"/>
</dbReference>
<dbReference type="Gene3D" id="2.170.130.10">
    <property type="entry name" value="TonB-dependent receptor, plug domain"/>
    <property type="match status" value="1"/>
</dbReference>
<keyword evidence="8" id="KW-0732">Signal</keyword>
<keyword evidence="11" id="KW-1185">Reference proteome</keyword>
<feature type="domain" description="TonB-dependent receptor plug" evidence="9">
    <location>
        <begin position="289"/>
        <end position="414"/>
    </location>
</feature>
<evidence type="ECO:0000256" key="5">
    <source>
        <dbReference type="ARBA" id="ARBA00023136"/>
    </source>
</evidence>
<dbReference type="SUPFAM" id="SSF56935">
    <property type="entry name" value="Porins"/>
    <property type="match status" value="1"/>
</dbReference>
<dbReference type="InterPro" id="IPR012910">
    <property type="entry name" value="Plug_dom"/>
</dbReference>
<keyword evidence="5 7" id="KW-0472">Membrane</keyword>
<comment type="caution">
    <text evidence="10">The sequence shown here is derived from an EMBL/GenBank/DDBJ whole genome shotgun (WGS) entry which is preliminary data.</text>
</comment>
<dbReference type="Pfam" id="PF13715">
    <property type="entry name" value="CarbopepD_reg_2"/>
    <property type="match status" value="2"/>
</dbReference>
<dbReference type="Gene3D" id="2.60.40.1120">
    <property type="entry name" value="Carboxypeptidase-like, regulatory domain"/>
    <property type="match status" value="2"/>
</dbReference>
<name>A0ABQ3HPP2_9SPHI</name>
<reference evidence="11" key="1">
    <citation type="journal article" date="2019" name="Int. J. Syst. Evol. Microbiol.">
        <title>The Global Catalogue of Microorganisms (GCM) 10K type strain sequencing project: providing services to taxonomists for standard genome sequencing and annotation.</title>
        <authorList>
            <consortium name="The Broad Institute Genomics Platform"/>
            <consortium name="The Broad Institute Genome Sequencing Center for Infectious Disease"/>
            <person name="Wu L."/>
            <person name="Ma J."/>
        </authorList>
    </citation>
    <scope>NUCLEOTIDE SEQUENCE [LARGE SCALE GENOMIC DNA]</scope>
    <source>
        <strain evidence="11">CGMCC 1.12966</strain>
    </source>
</reference>
<proteinExistence type="inferred from homology"/>
<comment type="similarity">
    <text evidence="7">Belongs to the TonB-dependent receptor family.</text>
</comment>
<evidence type="ECO:0000256" key="2">
    <source>
        <dbReference type="ARBA" id="ARBA00022448"/>
    </source>
</evidence>
<comment type="subcellular location">
    <subcellularLocation>
        <location evidence="1 7">Cell outer membrane</location>
        <topology evidence="1 7">Multi-pass membrane protein</topology>
    </subcellularLocation>
</comment>
<dbReference type="Pfam" id="PF07715">
    <property type="entry name" value="Plug"/>
    <property type="match status" value="1"/>
</dbReference>
<dbReference type="InterPro" id="IPR036942">
    <property type="entry name" value="Beta-barrel_TonB_sf"/>
</dbReference>
<protein>
    <submittedName>
        <fullName evidence="10">SusC/RagA family TonB-linked outer membrane protein</fullName>
    </submittedName>
</protein>
<dbReference type="InterPro" id="IPR023996">
    <property type="entry name" value="TonB-dep_OMP_SusC/RagA"/>
</dbReference>
<keyword evidence="6 7" id="KW-0998">Cell outer membrane</keyword>
<evidence type="ECO:0000259" key="9">
    <source>
        <dbReference type="Pfam" id="PF07715"/>
    </source>
</evidence>
<sequence>MKHAIYAIPLLLFGPIPVFSSLSNAETSKATSQKVNTTFTNPLKENNSSHHYWSASPLQLDTLNAIKGSVKDEQGAPMQGVIVTVKGESVNVVSDEQGAYALEAKPDATLIFNKTDFARHEEPVNNRSEIHVVLKVALPDSAQTDSTVMATNAVDSTLTDSTGTKAISLLPVQQDSTQSATTARTNSSATPQNAQDLVQGTVRDANGPVAGATVSVKGQAITAATDDQGKFSIAAANSQALIFSAVGYREHEEVLNNRKDVSVMLIQETKTIESVQVVAVGYGTMERATLASSVSSIGSDQIENEVLPSIPQAIQGKAGGVQVSQKSGSPGGGLSIRVRGTTSINASSDPLYVIDGIPVNSTTNFTGGSTFDFGGGTQGINVLSSLNPSDVQSVEILKDAASSSIYGSRAANGVVLITTKKGEAGTSQFHFNMYEGYSEMPAERKYKMMNTAQYQDYMRDFYSIYQQEDPSRVIPDQILSNPSINTDWQDVVFRKAATRSYEVAASGGGEKTQYYTSFGYMRQGGILHGSDFNRISGRINLNHQHSEKLNFATAINITRAENDRVQEENSREGATKNGIFAPPNLSVYDENGNYVYDQVSATRENPLAILNLPINNAQTWRILANASAEYRFIPSLAFKTSFGVDASFIDETFFMPPNGLRAFASQGGIGARRNTRDQLWINETTLTFDKTFGDHHVNALGGFSVQESRLEFVHGQRNNFPSNDIPYISAGGVVTGANSFPEEWAIASGFARVSYDFQKKYIVTANLRSDGSSRFGAENRWATFPSVAAAWRISEEGFLKELPSISNLKLRGSWGVTGNQNIGNYASYSLYSGGNNYLGAPGFVPAVLGDINLKWETTQQTDIGIDLGLFNNRISILADYYYKKTSDLLIAVPILSSSGYLNQFTNSGDIENKGFEFELTTQNLVGAFKWTTSLNMTFNRNKVLALPPGVPRMLGGVGELNIAEAGLPLGTFFGWKMIGVNPQTGLIEYEGRDGQPTTPSDPLDRQIIGDPNPDFFGGITNNFQYRNFDLSIMGQFSYGNDLFNYNLATGLGGSNLSSNGLVDWVDRWRQPGDNTDVPRPTPGNFDNSAISDRFVQDGSFFRLRNITLGYSLPKDLTDKIKVNKLRAYVTVQNAYVFTKYKGFDPEVGSSHGGANTGLIYGYDYGSYPQPRIFTAGINLSF</sequence>
<evidence type="ECO:0000313" key="10">
    <source>
        <dbReference type="EMBL" id="GHE23079.1"/>
    </source>
</evidence>
<keyword evidence="3 7" id="KW-1134">Transmembrane beta strand</keyword>
<gene>
    <name evidence="10" type="ORF">GCM10017764_00470</name>
</gene>
<dbReference type="SUPFAM" id="SSF49464">
    <property type="entry name" value="Carboxypeptidase regulatory domain-like"/>
    <property type="match status" value="2"/>
</dbReference>
<dbReference type="EMBL" id="BNAF01000001">
    <property type="protein sequence ID" value="GHE23079.1"/>
    <property type="molecule type" value="Genomic_DNA"/>
</dbReference>
<accession>A0ABQ3HPP2</accession>
<evidence type="ECO:0000256" key="4">
    <source>
        <dbReference type="ARBA" id="ARBA00022692"/>
    </source>
</evidence>
<evidence type="ECO:0000256" key="1">
    <source>
        <dbReference type="ARBA" id="ARBA00004571"/>
    </source>
</evidence>
<dbReference type="RefSeq" id="WP_189624593.1">
    <property type="nucleotide sequence ID" value="NZ_BNAF01000001.1"/>
</dbReference>
<evidence type="ECO:0000313" key="11">
    <source>
        <dbReference type="Proteomes" id="UP000620550"/>
    </source>
</evidence>
<organism evidence="10 11">
    <name type="scientific">Sphingobacterium griseoflavum</name>
    <dbReference type="NCBI Taxonomy" id="1474952"/>
    <lineage>
        <taxon>Bacteria</taxon>
        <taxon>Pseudomonadati</taxon>
        <taxon>Bacteroidota</taxon>
        <taxon>Sphingobacteriia</taxon>
        <taxon>Sphingobacteriales</taxon>
        <taxon>Sphingobacteriaceae</taxon>
        <taxon>Sphingobacterium</taxon>
    </lineage>
</organism>
<dbReference type="PROSITE" id="PS52016">
    <property type="entry name" value="TONB_DEPENDENT_REC_3"/>
    <property type="match status" value="1"/>
</dbReference>
<evidence type="ECO:0000256" key="3">
    <source>
        <dbReference type="ARBA" id="ARBA00022452"/>
    </source>
</evidence>
<dbReference type="NCBIfam" id="TIGR04057">
    <property type="entry name" value="SusC_RagA_signa"/>
    <property type="match status" value="1"/>
</dbReference>
<evidence type="ECO:0000256" key="7">
    <source>
        <dbReference type="PROSITE-ProRule" id="PRU01360"/>
    </source>
</evidence>
<dbReference type="Proteomes" id="UP000620550">
    <property type="component" value="Unassembled WGS sequence"/>
</dbReference>
<dbReference type="Gene3D" id="2.40.170.20">
    <property type="entry name" value="TonB-dependent receptor, beta-barrel domain"/>
    <property type="match status" value="1"/>
</dbReference>
<dbReference type="NCBIfam" id="TIGR04056">
    <property type="entry name" value="OMP_RagA_SusC"/>
    <property type="match status" value="1"/>
</dbReference>
<keyword evidence="4 7" id="KW-0812">Transmembrane</keyword>